<organism evidence="2 3">
    <name type="scientific">Haloarcula onubensis</name>
    <dbReference type="NCBI Taxonomy" id="2950539"/>
    <lineage>
        <taxon>Archaea</taxon>
        <taxon>Methanobacteriati</taxon>
        <taxon>Methanobacteriota</taxon>
        <taxon>Stenosarchaea group</taxon>
        <taxon>Halobacteria</taxon>
        <taxon>Halobacteriales</taxon>
        <taxon>Haloarculaceae</taxon>
        <taxon>Haloarcula</taxon>
    </lineage>
</organism>
<sequence length="123" mass="12895">MTAHAASATPWRRALTAGLALLVGSLVPSPFDRREAFDTYGPDKWLHFLGHGTFAVTLADALAADGRGRAVAGGGAVGCSVLLGLTVGYLQRYVPGRVPELADLVAGALGSLFGVGWWYRRGR</sequence>
<proteinExistence type="predicted"/>
<keyword evidence="1" id="KW-0472">Membrane</keyword>
<feature type="transmembrane region" description="Helical" evidence="1">
    <location>
        <begin position="101"/>
        <end position="119"/>
    </location>
</feature>
<dbReference type="EMBL" id="JAMQOS010000009">
    <property type="protein sequence ID" value="MDS0284648.1"/>
    <property type="molecule type" value="Genomic_DNA"/>
</dbReference>
<keyword evidence="1" id="KW-0812">Transmembrane</keyword>
<comment type="caution">
    <text evidence="2">The sequence shown here is derived from an EMBL/GenBank/DDBJ whole genome shotgun (WGS) entry which is preliminary data.</text>
</comment>
<dbReference type="NCBIfam" id="NF037970">
    <property type="entry name" value="vanZ_1"/>
    <property type="match status" value="1"/>
</dbReference>
<dbReference type="Proteomes" id="UP001268864">
    <property type="component" value="Unassembled WGS sequence"/>
</dbReference>
<protein>
    <submittedName>
        <fullName evidence="2">VanZ family protein</fullName>
    </submittedName>
</protein>
<evidence type="ECO:0000313" key="3">
    <source>
        <dbReference type="Proteomes" id="UP001268864"/>
    </source>
</evidence>
<keyword evidence="3" id="KW-1185">Reference proteome</keyword>
<feature type="transmembrane region" description="Helical" evidence="1">
    <location>
        <begin position="44"/>
        <end position="63"/>
    </location>
</feature>
<reference evidence="2 3" key="1">
    <citation type="submission" date="2022-06" db="EMBL/GenBank/DDBJ databases">
        <title>Halomicroarcula sp. a new haloarchaeum isolate from saline soil.</title>
        <authorList>
            <person name="Strakova D."/>
            <person name="Galisteo C."/>
            <person name="Sanchez-Porro C."/>
            <person name="Ventosa A."/>
        </authorList>
    </citation>
    <scope>NUCLEOTIDE SEQUENCE [LARGE SCALE GENOMIC DNA]</scope>
    <source>
        <strain evidence="2 3">S3CR25-11</strain>
    </source>
</reference>
<evidence type="ECO:0000256" key="1">
    <source>
        <dbReference type="SAM" id="Phobius"/>
    </source>
</evidence>
<accession>A0ABU2FV51</accession>
<name>A0ABU2FV51_9EURY</name>
<gene>
    <name evidence="2" type="ORF">NDI86_21340</name>
</gene>
<evidence type="ECO:0000313" key="2">
    <source>
        <dbReference type="EMBL" id="MDS0284648.1"/>
    </source>
</evidence>
<dbReference type="RefSeq" id="WP_310902314.1">
    <property type="nucleotide sequence ID" value="NZ_JAMQOS010000009.1"/>
</dbReference>
<feature type="transmembrane region" description="Helical" evidence="1">
    <location>
        <begin position="70"/>
        <end position="89"/>
    </location>
</feature>
<keyword evidence="1" id="KW-1133">Transmembrane helix</keyword>